<dbReference type="InterPro" id="IPR010107">
    <property type="entry name" value="Glutamate_decarboxylase"/>
</dbReference>
<dbReference type="SUPFAM" id="SSF53383">
    <property type="entry name" value="PLP-dependent transferases"/>
    <property type="match status" value="1"/>
</dbReference>
<dbReference type="EMBL" id="JARVKM010000051">
    <property type="protein sequence ID" value="KAK9773355.1"/>
    <property type="molecule type" value="Genomic_DNA"/>
</dbReference>
<dbReference type="Proteomes" id="UP001465668">
    <property type="component" value="Unassembled WGS sequence"/>
</dbReference>
<accession>A0ABR2XHQ6</accession>
<name>A0ABR2XHQ6_9PEZI</name>
<gene>
    <name evidence="2" type="ORF">SCAR479_09888</name>
</gene>
<evidence type="ECO:0000256" key="1">
    <source>
        <dbReference type="ARBA" id="ARBA00009533"/>
    </source>
</evidence>
<organism evidence="2 3">
    <name type="scientific">Seiridium cardinale</name>
    <dbReference type="NCBI Taxonomy" id="138064"/>
    <lineage>
        <taxon>Eukaryota</taxon>
        <taxon>Fungi</taxon>
        <taxon>Dikarya</taxon>
        <taxon>Ascomycota</taxon>
        <taxon>Pezizomycotina</taxon>
        <taxon>Sordariomycetes</taxon>
        <taxon>Xylariomycetidae</taxon>
        <taxon>Amphisphaeriales</taxon>
        <taxon>Sporocadaceae</taxon>
        <taxon>Seiridium</taxon>
    </lineage>
</organism>
<evidence type="ECO:0000313" key="3">
    <source>
        <dbReference type="Proteomes" id="UP001465668"/>
    </source>
</evidence>
<dbReference type="PANTHER" id="PTHR43321">
    <property type="entry name" value="GLUTAMATE DECARBOXYLASE"/>
    <property type="match status" value="1"/>
</dbReference>
<dbReference type="InterPro" id="IPR015424">
    <property type="entry name" value="PyrdxlP-dep_Trfase"/>
</dbReference>
<protein>
    <submittedName>
        <fullName evidence="2">Uncharacterized protein</fullName>
    </submittedName>
</protein>
<sequence length="101" mass="11251">MIALSDAFYQMLCDELDLDGEPNHNLASFVNTYMEPSATHLMSENPSKDLAGYGEYPAMVAIHERCISILTRILGALERVGTRLDPLQLVLLKLFTQVVLP</sequence>
<keyword evidence="3" id="KW-1185">Reference proteome</keyword>
<evidence type="ECO:0000313" key="2">
    <source>
        <dbReference type="EMBL" id="KAK9773355.1"/>
    </source>
</evidence>
<proteinExistence type="inferred from homology"/>
<comment type="caution">
    <text evidence="2">The sequence shown here is derived from an EMBL/GenBank/DDBJ whole genome shotgun (WGS) entry which is preliminary data.</text>
</comment>
<dbReference type="PANTHER" id="PTHR43321:SF3">
    <property type="entry name" value="GLUTAMATE DECARBOXYLASE"/>
    <property type="match status" value="1"/>
</dbReference>
<dbReference type="Gene3D" id="4.10.280.50">
    <property type="match status" value="1"/>
</dbReference>
<comment type="similarity">
    <text evidence="1">Belongs to the group II decarboxylase family.</text>
</comment>
<reference evidence="2 3" key="1">
    <citation type="submission" date="2024-02" db="EMBL/GenBank/DDBJ databases">
        <title>First draft genome assembly of two strains of Seiridium cardinale.</title>
        <authorList>
            <person name="Emiliani G."/>
            <person name="Scali E."/>
        </authorList>
    </citation>
    <scope>NUCLEOTIDE SEQUENCE [LARGE SCALE GENOMIC DNA]</scope>
    <source>
        <strain evidence="2 3">BM-138-000479</strain>
    </source>
</reference>